<proteinExistence type="inferred from homology"/>
<dbReference type="GO" id="GO:0045596">
    <property type="term" value="P:negative regulation of cell differentiation"/>
    <property type="evidence" value="ECO:0007669"/>
    <property type="project" value="InterPro"/>
</dbReference>
<name>A0AAV0ABT2_PHORO</name>
<dbReference type="Proteomes" id="UP001152836">
    <property type="component" value="Unassembled WGS sequence"/>
</dbReference>
<dbReference type="AlphaFoldDB" id="A0AAV0ABT2"/>
<dbReference type="InterPro" id="IPR026271">
    <property type="entry name" value="PRAME"/>
</dbReference>
<gene>
    <name evidence="4" type="primary">Gm13128</name>
    <name evidence="4" type="ORF">PHOROB_LOCUS17211</name>
</gene>
<evidence type="ECO:0000256" key="1">
    <source>
        <dbReference type="ARBA" id="ARBA00009608"/>
    </source>
</evidence>
<protein>
    <submittedName>
        <fullName evidence="4">Gm13128 protein</fullName>
    </submittedName>
</protein>
<dbReference type="PANTHER" id="PTHR14224:SF17">
    <property type="entry name" value="PRAME LIKE 14-RELATED"/>
    <property type="match status" value="1"/>
</dbReference>
<sequence>MSFQDPLTLLQLAVQSLIRNESLSNSSLQDLPIHLFPPLFKEANTQRKSDLIKVLVAEWPYPCLPVGMLMNNPTLETYQAMLDGVDTWLRRKYCPRGQKLQVVDLRNVHVWKGHSPSTLKHRLEVVTELQLPQDEHQTQLLQWVEKRQASLQVCCVKLKIGTVAFHKVRSVLKMLQPQFIEELELNTVWSLSTLAKFVPYIRKMRNLHKMLLIRLFQGRTAINTEEQHVTKIISLFSDLSCLQHLTIKDVYFLHGHMKQLLRCLKTPLECLTISLCKFSQSDLDSFAQWSQSGLKHLYLRGLILTNVDFMPLEIFLESVAHTLQALKIKDCGMKDADLRGLLPVLSQCTQLTTINFVDNDFSIDALKDLLYHTANLSQLTKELYPAPKEVYDEFGYIQVEEFSQCCDELRNTLVSIRQFKSLCFKSTACYDCGKRYVHELETTLCECST</sequence>
<dbReference type="InterPro" id="IPR050694">
    <property type="entry name" value="LRRC14/PRAME"/>
</dbReference>
<organism evidence="4 5">
    <name type="scientific">Phodopus roborovskii</name>
    <name type="common">Roborovski's desert hamster</name>
    <name type="synonym">Cricetulus roborovskii</name>
    <dbReference type="NCBI Taxonomy" id="109678"/>
    <lineage>
        <taxon>Eukaryota</taxon>
        <taxon>Metazoa</taxon>
        <taxon>Chordata</taxon>
        <taxon>Craniata</taxon>
        <taxon>Vertebrata</taxon>
        <taxon>Euteleostomi</taxon>
        <taxon>Mammalia</taxon>
        <taxon>Eutheria</taxon>
        <taxon>Euarchontoglires</taxon>
        <taxon>Glires</taxon>
        <taxon>Rodentia</taxon>
        <taxon>Myomorpha</taxon>
        <taxon>Muroidea</taxon>
        <taxon>Cricetidae</taxon>
        <taxon>Cricetinae</taxon>
        <taxon>Phodopus</taxon>
    </lineage>
</organism>
<comment type="similarity">
    <text evidence="1">Belongs to the PRAME family.</text>
</comment>
<dbReference type="PIRSF" id="PIRSF038286">
    <property type="entry name" value="PRAME"/>
    <property type="match status" value="1"/>
</dbReference>
<dbReference type="GO" id="GO:0043066">
    <property type="term" value="P:negative regulation of apoptotic process"/>
    <property type="evidence" value="ECO:0007669"/>
    <property type="project" value="InterPro"/>
</dbReference>
<dbReference type="FunFam" id="3.80.10.10:FF:000079">
    <property type="entry name" value="PRAME family member 18"/>
    <property type="match status" value="1"/>
</dbReference>
<keyword evidence="3" id="KW-0677">Repeat</keyword>
<dbReference type="SUPFAM" id="SSF52047">
    <property type="entry name" value="RNI-like"/>
    <property type="match status" value="1"/>
</dbReference>
<dbReference type="InterPro" id="IPR032675">
    <property type="entry name" value="LRR_dom_sf"/>
</dbReference>
<dbReference type="PANTHER" id="PTHR14224">
    <property type="entry name" value="SIMILAR TO PREFERENTIALLY EXPRESSED ANTIGEN IN MELANOMA-LIKE 3"/>
    <property type="match status" value="1"/>
</dbReference>
<comment type="caution">
    <text evidence="4">The sequence shown here is derived from an EMBL/GenBank/DDBJ whole genome shotgun (WGS) entry which is preliminary data.</text>
</comment>
<evidence type="ECO:0000256" key="3">
    <source>
        <dbReference type="ARBA" id="ARBA00022737"/>
    </source>
</evidence>
<dbReference type="GO" id="GO:0008284">
    <property type="term" value="P:positive regulation of cell population proliferation"/>
    <property type="evidence" value="ECO:0007669"/>
    <property type="project" value="InterPro"/>
</dbReference>
<dbReference type="GO" id="GO:0005737">
    <property type="term" value="C:cytoplasm"/>
    <property type="evidence" value="ECO:0007669"/>
    <property type="project" value="TreeGrafter"/>
</dbReference>
<keyword evidence="5" id="KW-1185">Reference proteome</keyword>
<evidence type="ECO:0000313" key="4">
    <source>
        <dbReference type="EMBL" id="CAH7443429.1"/>
    </source>
</evidence>
<evidence type="ECO:0000313" key="5">
    <source>
        <dbReference type="Proteomes" id="UP001152836"/>
    </source>
</evidence>
<dbReference type="EMBL" id="CALSGD010001629">
    <property type="protein sequence ID" value="CAH7443429.1"/>
    <property type="molecule type" value="Genomic_DNA"/>
</dbReference>
<dbReference type="Gene3D" id="3.80.10.10">
    <property type="entry name" value="Ribonuclease Inhibitor"/>
    <property type="match status" value="1"/>
</dbReference>
<keyword evidence="2" id="KW-0433">Leucine-rich repeat</keyword>
<evidence type="ECO:0000256" key="2">
    <source>
        <dbReference type="ARBA" id="ARBA00022614"/>
    </source>
</evidence>
<dbReference type="GO" id="GO:0045892">
    <property type="term" value="P:negative regulation of DNA-templated transcription"/>
    <property type="evidence" value="ECO:0007669"/>
    <property type="project" value="InterPro"/>
</dbReference>
<accession>A0AAV0ABT2</accession>
<reference evidence="4" key="1">
    <citation type="submission" date="2022-06" db="EMBL/GenBank/DDBJ databases">
        <authorList>
            <person name="Andreotti S."/>
            <person name="Wyler E."/>
        </authorList>
    </citation>
    <scope>NUCLEOTIDE SEQUENCE</scope>
</reference>